<organism evidence="1 2">
    <name type="scientific">Parasitella parasitica</name>
    <dbReference type="NCBI Taxonomy" id="35722"/>
    <lineage>
        <taxon>Eukaryota</taxon>
        <taxon>Fungi</taxon>
        <taxon>Fungi incertae sedis</taxon>
        <taxon>Mucoromycota</taxon>
        <taxon>Mucoromycotina</taxon>
        <taxon>Mucoromycetes</taxon>
        <taxon>Mucorales</taxon>
        <taxon>Mucorineae</taxon>
        <taxon>Mucoraceae</taxon>
        <taxon>Parasitella</taxon>
    </lineage>
</organism>
<accession>A0A0B7NQN7</accession>
<name>A0A0B7NQN7_9FUNG</name>
<gene>
    <name evidence="1" type="primary">PARPA_14094.1 scaffold 47526</name>
</gene>
<dbReference type="AlphaFoldDB" id="A0A0B7NQN7"/>
<dbReference type="OrthoDB" id="2289822at2759"/>
<evidence type="ECO:0000313" key="2">
    <source>
        <dbReference type="Proteomes" id="UP000054107"/>
    </source>
</evidence>
<evidence type="ECO:0000313" key="1">
    <source>
        <dbReference type="EMBL" id="CEP19777.1"/>
    </source>
</evidence>
<reference evidence="1 2" key="1">
    <citation type="submission" date="2014-09" db="EMBL/GenBank/DDBJ databases">
        <authorList>
            <person name="Ellenberger Sabrina"/>
        </authorList>
    </citation>
    <scope>NUCLEOTIDE SEQUENCE [LARGE SCALE GENOMIC DNA]</scope>
    <source>
        <strain evidence="1 2">CBS 412.66</strain>
    </source>
</reference>
<dbReference type="Proteomes" id="UP000054107">
    <property type="component" value="Unassembled WGS sequence"/>
</dbReference>
<keyword evidence="2" id="KW-1185">Reference proteome</keyword>
<proteinExistence type="predicted"/>
<sequence length="199" mass="22768">MIVIRIPGNQGLSINQPAAADEGDENYPQLWKPFGKPVTLQTNNTSDWIENMVPMFRFIEALKSYKRRFQSLRRSEPVHVPVQHVTLLPASKMWCDSHIMVFALFKALSNSNNSDRGGEFRKYDWKSVRYIRGDEITQKESKKYAVIDVADIVSIVGLIQKIEFNKNNKPAATNWFYIISPSNPFKSNMSLNAGKISEL</sequence>
<dbReference type="EMBL" id="LN734067">
    <property type="protein sequence ID" value="CEP19777.1"/>
    <property type="molecule type" value="Genomic_DNA"/>
</dbReference>
<protein>
    <submittedName>
        <fullName evidence="1">Uncharacterized protein</fullName>
    </submittedName>
</protein>